<keyword evidence="1" id="KW-0472">Membrane</keyword>
<protein>
    <submittedName>
        <fullName evidence="2">Uncharacterized protein</fullName>
    </submittedName>
</protein>
<dbReference type="Proteomes" id="UP000292082">
    <property type="component" value="Unassembled WGS sequence"/>
</dbReference>
<evidence type="ECO:0000313" key="2">
    <source>
        <dbReference type="EMBL" id="TBU54830.1"/>
    </source>
</evidence>
<gene>
    <name evidence="2" type="ORF">BD310DRAFT_934962</name>
</gene>
<keyword evidence="1" id="KW-1133">Transmembrane helix</keyword>
<reference evidence="2 3" key="1">
    <citation type="submission" date="2019-01" db="EMBL/GenBank/DDBJ databases">
        <title>Draft genome sequences of three monokaryotic isolates of the white-rot basidiomycete fungus Dichomitus squalens.</title>
        <authorList>
            <consortium name="DOE Joint Genome Institute"/>
            <person name="Lopez S.C."/>
            <person name="Andreopoulos B."/>
            <person name="Pangilinan J."/>
            <person name="Lipzen A."/>
            <person name="Riley R."/>
            <person name="Ahrendt S."/>
            <person name="Ng V."/>
            <person name="Barry K."/>
            <person name="Daum C."/>
            <person name="Grigoriev I.V."/>
            <person name="Hilden K.S."/>
            <person name="Makela M.R."/>
            <person name="de Vries R.P."/>
        </authorList>
    </citation>
    <scope>NUCLEOTIDE SEQUENCE [LARGE SCALE GENOMIC DNA]</scope>
    <source>
        <strain evidence="2 3">CBS 464.89</strain>
    </source>
</reference>
<dbReference type="EMBL" id="ML145180">
    <property type="protein sequence ID" value="TBU54830.1"/>
    <property type="molecule type" value="Genomic_DNA"/>
</dbReference>
<evidence type="ECO:0000313" key="3">
    <source>
        <dbReference type="Proteomes" id="UP000292082"/>
    </source>
</evidence>
<sequence length="86" mass="9225">MGLMSPRTEREGPSRCSTRYRIPFPAGGVEGVCVSDPIPFLFWLVGFGHVSLVALACARTVRHTRLVRTLGGDAVQQLGLSISTAP</sequence>
<proteinExistence type="predicted"/>
<name>A0A4Q9PKX8_9APHY</name>
<keyword evidence="1" id="KW-0812">Transmembrane</keyword>
<accession>A0A4Q9PKX8</accession>
<keyword evidence="3" id="KW-1185">Reference proteome</keyword>
<feature type="transmembrane region" description="Helical" evidence="1">
    <location>
        <begin position="40"/>
        <end position="58"/>
    </location>
</feature>
<organism evidence="2 3">
    <name type="scientific">Dichomitus squalens</name>
    <dbReference type="NCBI Taxonomy" id="114155"/>
    <lineage>
        <taxon>Eukaryota</taxon>
        <taxon>Fungi</taxon>
        <taxon>Dikarya</taxon>
        <taxon>Basidiomycota</taxon>
        <taxon>Agaricomycotina</taxon>
        <taxon>Agaricomycetes</taxon>
        <taxon>Polyporales</taxon>
        <taxon>Polyporaceae</taxon>
        <taxon>Dichomitus</taxon>
    </lineage>
</organism>
<dbReference type="AlphaFoldDB" id="A0A4Q9PKX8"/>
<evidence type="ECO:0000256" key="1">
    <source>
        <dbReference type="SAM" id="Phobius"/>
    </source>
</evidence>